<dbReference type="InterPro" id="IPR050963">
    <property type="entry name" value="Sirohydro_Cobaltochel/CbiX"/>
</dbReference>
<dbReference type="InParanoid" id="A0A543B245"/>
<evidence type="ECO:0000256" key="2">
    <source>
        <dbReference type="ARBA" id="ARBA00023239"/>
    </source>
</evidence>
<dbReference type="SUPFAM" id="SSF53800">
    <property type="entry name" value="Chelatase"/>
    <property type="match status" value="1"/>
</dbReference>
<accession>A0A543B245</accession>
<evidence type="ECO:0000313" key="5">
    <source>
        <dbReference type="Proteomes" id="UP000317043"/>
    </source>
</evidence>
<evidence type="ECO:0000256" key="3">
    <source>
        <dbReference type="SAM" id="MobiDB-lite"/>
    </source>
</evidence>
<feature type="compositionally biased region" description="Low complexity" evidence="3">
    <location>
        <begin position="228"/>
        <end position="246"/>
    </location>
</feature>
<dbReference type="CDD" id="cd03416">
    <property type="entry name" value="CbiX_SirB_N"/>
    <property type="match status" value="1"/>
</dbReference>
<dbReference type="GO" id="GO:0046872">
    <property type="term" value="F:metal ion binding"/>
    <property type="evidence" value="ECO:0007669"/>
    <property type="project" value="UniProtKB-KW"/>
</dbReference>
<dbReference type="Gene3D" id="3.40.50.1400">
    <property type="match status" value="2"/>
</dbReference>
<keyword evidence="1" id="KW-0479">Metal-binding</keyword>
<evidence type="ECO:0000256" key="1">
    <source>
        <dbReference type="ARBA" id="ARBA00022723"/>
    </source>
</evidence>
<keyword evidence="5" id="KW-1185">Reference proteome</keyword>
<dbReference type="InterPro" id="IPR002762">
    <property type="entry name" value="CbiX-like"/>
</dbReference>
<dbReference type="PANTHER" id="PTHR33542:SF5">
    <property type="entry name" value="FERROCHELATASE CHE1"/>
    <property type="match status" value="1"/>
</dbReference>
<reference evidence="4 5" key="1">
    <citation type="submission" date="2019-06" db="EMBL/GenBank/DDBJ databases">
        <title>Sequencing the genomes of 1000 actinobacteria strains.</title>
        <authorList>
            <person name="Klenk H.-P."/>
        </authorList>
    </citation>
    <scope>NUCLEOTIDE SEQUENCE [LARGE SCALE GENOMIC DNA]</scope>
    <source>
        <strain evidence="4 5">DSM 45928</strain>
    </source>
</reference>
<feature type="region of interest" description="Disordered" evidence="3">
    <location>
        <begin position="228"/>
        <end position="274"/>
    </location>
</feature>
<proteinExistence type="predicted"/>
<name>A0A543B245_9ACTN</name>
<organism evidence="4 5">
    <name type="scientific">Stackebrandtia endophytica</name>
    <dbReference type="NCBI Taxonomy" id="1496996"/>
    <lineage>
        <taxon>Bacteria</taxon>
        <taxon>Bacillati</taxon>
        <taxon>Actinomycetota</taxon>
        <taxon>Actinomycetes</taxon>
        <taxon>Glycomycetales</taxon>
        <taxon>Glycomycetaceae</taxon>
        <taxon>Stackebrandtia</taxon>
    </lineage>
</organism>
<dbReference type="AlphaFoldDB" id="A0A543B245"/>
<protein>
    <submittedName>
        <fullName evidence="4">Sirohydrochlorin ferrochelatase</fullName>
    </submittedName>
</protein>
<keyword evidence="2" id="KW-0456">Lyase</keyword>
<dbReference type="GO" id="GO:0016829">
    <property type="term" value="F:lyase activity"/>
    <property type="evidence" value="ECO:0007669"/>
    <property type="project" value="UniProtKB-KW"/>
</dbReference>
<evidence type="ECO:0000313" key="4">
    <source>
        <dbReference type="EMBL" id="TQL78901.1"/>
    </source>
</evidence>
<dbReference type="Pfam" id="PF01903">
    <property type="entry name" value="CbiX"/>
    <property type="match status" value="2"/>
</dbReference>
<dbReference type="EMBL" id="VFOW01000001">
    <property type="protein sequence ID" value="TQL78901.1"/>
    <property type="molecule type" value="Genomic_DNA"/>
</dbReference>
<dbReference type="Proteomes" id="UP000317043">
    <property type="component" value="Unassembled WGS sequence"/>
</dbReference>
<sequence length="274" mass="28259">MRHPHMRPPAVLVAHGSPDPRSAPVVRAIAAAAGVREAFLDFDTPTADDVLADFVGDGHRHAVMVPLLLTDAYHRRVDLPRIADRTGELLGMSVTITATVGGARLIPALSARLPPGTDAVVLAGAGSRSSSALAEVAAVAAELGDRVGLPARAAFAAAEPSVTEAVGRLRDEGARRVAVVSYFVAAGRLHDRVARQAVEAGASVTPVLGPCRELVDTIVDRYRAVSTPSPVSVSSSVSGSRPTPSHSRLERVSSSTAVMTPKPHAAAPQSPLSA</sequence>
<comment type="caution">
    <text evidence="4">The sequence shown here is derived from an EMBL/GenBank/DDBJ whole genome shotgun (WGS) entry which is preliminary data.</text>
</comment>
<dbReference type="PANTHER" id="PTHR33542">
    <property type="entry name" value="SIROHYDROCHLORIN FERROCHELATASE, CHLOROPLASTIC"/>
    <property type="match status" value="1"/>
</dbReference>
<gene>
    <name evidence="4" type="ORF">FB566_4498</name>
</gene>